<organism evidence="1 2">
    <name type="scientific">Oryza sativa subsp. japonica</name>
    <name type="common">Rice</name>
    <dbReference type="NCBI Taxonomy" id="39947"/>
    <lineage>
        <taxon>Eukaryota</taxon>
        <taxon>Viridiplantae</taxon>
        <taxon>Streptophyta</taxon>
        <taxon>Embryophyta</taxon>
        <taxon>Tracheophyta</taxon>
        <taxon>Spermatophyta</taxon>
        <taxon>Magnoliopsida</taxon>
        <taxon>Liliopsida</taxon>
        <taxon>Poales</taxon>
        <taxon>Poaceae</taxon>
        <taxon>BOP clade</taxon>
        <taxon>Oryzoideae</taxon>
        <taxon>Oryzeae</taxon>
        <taxon>Oryzinae</taxon>
        <taxon>Oryza</taxon>
        <taxon>Oryza sativa</taxon>
    </lineage>
</organism>
<sequence>MEDTGISVEELLEYQQIVSKTFNSEDEGIHFYNNGYDIGVCEHAHHESDYLC</sequence>
<dbReference type="AlphaFoldDB" id="Q6YZ29"/>
<gene>
    <name evidence="1" type="primary">P0436B05.19</name>
</gene>
<reference evidence="2" key="1">
    <citation type="journal article" date="2005" name="Nature">
        <title>The map-based sequence of the rice genome.</title>
        <authorList>
            <consortium name="International rice genome sequencing project (IRGSP)"/>
            <person name="Matsumoto T."/>
            <person name="Wu J."/>
            <person name="Kanamori H."/>
            <person name="Katayose Y."/>
            <person name="Fujisawa M."/>
            <person name="Namiki N."/>
            <person name="Mizuno H."/>
            <person name="Yamamoto K."/>
            <person name="Antonio B.A."/>
            <person name="Baba T."/>
            <person name="Sakata K."/>
            <person name="Nagamura Y."/>
            <person name="Aoki H."/>
            <person name="Arikawa K."/>
            <person name="Arita K."/>
            <person name="Bito T."/>
            <person name="Chiden Y."/>
            <person name="Fujitsuka N."/>
            <person name="Fukunaka R."/>
            <person name="Hamada M."/>
            <person name="Harada C."/>
            <person name="Hayashi A."/>
            <person name="Hijishita S."/>
            <person name="Honda M."/>
            <person name="Hosokawa S."/>
            <person name="Ichikawa Y."/>
            <person name="Idonuma A."/>
            <person name="Iijima M."/>
            <person name="Ikeda M."/>
            <person name="Ikeno M."/>
            <person name="Ito K."/>
            <person name="Ito S."/>
            <person name="Ito T."/>
            <person name="Ito Y."/>
            <person name="Ito Y."/>
            <person name="Iwabuchi A."/>
            <person name="Kamiya K."/>
            <person name="Karasawa W."/>
            <person name="Kurita K."/>
            <person name="Katagiri S."/>
            <person name="Kikuta A."/>
            <person name="Kobayashi H."/>
            <person name="Kobayashi N."/>
            <person name="Machita K."/>
            <person name="Maehara T."/>
            <person name="Masukawa M."/>
            <person name="Mizubayashi T."/>
            <person name="Mukai Y."/>
            <person name="Nagasaki H."/>
            <person name="Nagata Y."/>
            <person name="Naito S."/>
            <person name="Nakashima M."/>
            <person name="Nakama Y."/>
            <person name="Nakamichi Y."/>
            <person name="Nakamura M."/>
            <person name="Meguro A."/>
            <person name="Negishi M."/>
            <person name="Ohta I."/>
            <person name="Ohta T."/>
            <person name="Okamoto M."/>
            <person name="Ono N."/>
            <person name="Saji S."/>
            <person name="Sakaguchi M."/>
            <person name="Sakai K."/>
            <person name="Shibata M."/>
            <person name="Shimokawa T."/>
            <person name="Song J."/>
            <person name="Takazaki Y."/>
            <person name="Terasawa K."/>
            <person name="Tsugane M."/>
            <person name="Tsuji K."/>
            <person name="Ueda S."/>
            <person name="Waki K."/>
            <person name="Yamagata H."/>
            <person name="Yamamoto M."/>
            <person name="Yamamoto S."/>
            <person name="Yamane H."/>
            <person name="Yoshiki S."/>
            <person name="Yoshihara R."/>
            <person name="Yukawa K."/>
            <person name="Zhong H."/>
            <person name="Yano M."/>
            <person name="Yuan Q."/>
            <person name="Ouyang S."/>
            <person name="Liu J."/>
            <person name="Jones K.M."/>
            <person name="Gansberger K."/>
            <person name="Moffat K."/>
            <person name="Hill J."/>
            <person name="Bera J."/>
            <person name="Fadrosh D."/>
            <person name="Jin S."/>
            <person name="Johri S."/>
            <person name="Kim M."/>
            <person name="Overton L."/>
            <person name="Reardon M."/>
            <person name="Tsitrin T."/>
            <person name="Vuong H."/>
            <person name="Weaver B."/>
            <person name="Ciecko A."/>
            <person name="Tallon L."/>
            <person name="Jackson J."/>
            <person name="Pai G."/>
            <person name="Aken S.V."/>
            <person name="Utterback T."/>
            <person name="Reidmuller S."/>
            <person name="Feldblyum T."/>
            <person name="Hsiao J."/>
            <person name="Zismann V."/>
            <person name="Iobst S."/>
            <person name="de Vazeille A.R."/>
            <person name="Buell C.R."/>
            <person name="Ying K."/>
            <person name="Li Y."/>
            <person name="Lu T."/>
            <person name="Huang Y."/>
            <person name="Zhao Q."/>
            <person name="Feng Q."/>
            <person name="Zhang L."/>
            <person name="Zhu J."/>
            <person name="Weng Q."/>
            <person name="Mu J."/>
            <person name="Lu Y."/>
            <person name="Fan D."/>
            <person name="Liu Y."/>
            <person name="Guan J."/>
            <person name="Zhang Y."/>
            <person name="Yu S."/>
            <person name="Liu X."/>
            <person name="Zhang Y."/>
            <person name="Hong G."/>
            <person name="Han B."/>
            <person name="Choisne N."/>
            <person name="Demange N."/>
            <person name="Orjeda G."/>
            <person name="Samain S."/>
            <person name="Cattolico L."/>
            <person name="Pelletier E."/>
            <person name="Couloux A."/>
            <person name="Segurens B."/>
            <person name="Wincker P."/>
            <person name="D'Hont A."/>
            <person name="Scarpelli C."/>
            <person name="Weissenbach J."/>
            <person name="Salanoubat M."/>
            <person name="Quetier F."/>
            <person name="Yu Y."/>
            <person name="Kim H.R."/>
            <person name="Rambo T."/>
            <person name="Currie J."/>
            <person name="Collura K."/>
            <person name="Luo M."/>
            <person name="Yang T."/>
            <person name="Ammiraju J.S.S."/>
            <person name="Engler F."/>
            <person name="Soderlund C."/>
            <person name="Wing R.A."/>
            <person name="Palmer L.E."/>
            <person name="de la Bastide M."/>
            <person name="Spiegel L."/>
            <person name="Nascimento L."/>
            <person name="Zutavern T."/>
            <person name="O'Shaughnessy A."/>
            <person name="Dike S."/>
            <person name="Dedhia N."/>
            <person name="Preston R."/>
            <person name="Balija V."/>
            <person name="McCombie W.R."/>
            <person name="Chow T."/>
            <person name="Chen H."/>
            <person name="Chung M."/>
            <person name="Chen C."/>
            <person name="Shaw J."/>
            <person name="Wu H."/>
            <person name="Hsiao K."/>
            <person name="Chao Y."/>
            <person name="Chu M."/>
            <person name="Cheng C."/>
            <person name="Hour A."/>
            <person name="Lee P."/>
            <person name="Lin S."/>
            <person name="Lin Y."/>
            <person name="Liou J."/>
            <person name="Liu S."/>
            <person name="Hsing Y."/>
            <person name="Raghuvanshi S."/>
            <person name="Mohanty A."/>
            <person name="Bharti A.K."/>
            <person name="Gaur A."/>
            <person name="Gupta V."/>
            <person name="Kumar D."/>
            <person name="Ravi V."/>
            <person name="Vij S."/>
            <person name="Kapur A."/>
            <person name="Khurana P."/>
            <person name="Khurana P."/>
            <person name="Khurana J.P."/>
            <person name="Tyagi A.K."/>
            <person name="Gaikwad K."/>
            <person name="Singh A."/>
            <person name="Dalal V."/>
            <person name="Srivastava S."/>
            <person name="Dixit A."/>
            <person name="Pal A.K."/>
            <person name="Ghazi I.A."/>
            <person name="Yadav M."/>
            <person name="Pandit A."/>
            <person name="Bhargava A."/>
            <person name="Sureshbabu K."/>
            <person name="Batra K."/>
            <person name="Sharma T.R."/>
            <person name="Mohapatra T."/>
            <person name="Singh N.K."/>
            <person name="Messing J."/>
            <person name="Nelson A.B."/>
            <person name="Fuks G."/>
            <person name="Kavchok S."/>
            <person name="Keizer G."/>
            <person name="Linton E."/>
            <person name="Llaca V."/>
            <person name="Song R."/>
            <person name="Tanyolac B."/>
            <person name="Young S."/>
            <person name="Ho-Il K."/>
            <person name="Hahn J.H."/>
            <person name="Sangsakoo G."/>
            <person name="Vanavichit A."/>
            <person name="de Mattos Luiz.A.T."/>
            <person name="Zimmer P.D."/>
            <person name="Malone G."/>
            <person name="Dellagostin O."/>
            <person name="de Oliveira A.C."/>
            <person name="Bevan M."/>
            <person name="Bancroft I."/>
            <person name="Minx P."/>
            <person name="Cordum H."/>
            <person name="Wilson R."/>
            <person name="Cheng Z."/>
            <person name="Jin W."/>
            <person name="Jiang J."/>
            <person name="Leong S.A."/>
            <person name="Iwama H."/>
            <person name="Gojobori T."/>
            <person name="Itoh T."/>
            <person name="Niimura Y."/>
            <person name="Fujii Y."/>
            <person name="Habara T."/>
            <person name="Sakai H."/>
            <person name="Sato Y."/>
            <person name="Wilson G."/>
            <person name="Kumar K."/>
            <person name="McCouch S."/>
            <person name="Juretic N."/>
            <person name="Hoen D."/>
            <person name="Wright S."/>
            <person name="Bruskiewich R."/>
            <person name="Bureau T."/>
            <person name="Miyao A."/>
            <person name="Hirochika H."/>
            <person name="Nishikawa T."/>
            <person name="Kadowaki K."/>
            <person name="Sugiura M."/>
            <person name="Burr B."/>
            <person name="Sasaki T."/>
        </authorList>
    </citation>
    <scope>NUCLEOTIDE SEQUENCE [LARGE SCALE GENOMIC DNA]</scope>
    <source>
        <strain evidence="2">cv. Nipponbare</strain>
    </source>
</reference>
<evidence type="ECO:0000313" key="1">
    <source>
        <dbReference type="EMBL" id="BAD01446.1"/>
    </source>
</evidence>
<dbReference type="EMBL" id="AP005541">
    <property type="protein sequence ID" value="BAD01446.1"/>
    <property type="molecule type" value="Genomic_DNA"/>
</dbReference>
<proteinExistence type="predicted"/>
<evidence type="ECO:0000313" key="2">
    <source>
        <dbReference type="Proteomes" id="UP000000763"/>
    </source>
</evidence>
<protein>
    <submittedName>
        <fullName evidence="1">Uncharacterized protein</fullName>
    </submittedName>
</protein>
<accession>Q6YZ29</accession>
<reference evidence="2" key="2">
    <citation type="journal article" date="2008" name="Nucleic Acids Res.">
        <title>The rice annotation project database (RAP-DB): 2008 update.</title>
        <authorList>
            <consortium name="The rice annotation project (RAP)"/>
        </authorList>
    </citation>
    <scope>GENOME REANNOTATION</scope>
    <source>
        <strain evidence="2">cv. Nipponbare</strain>
    </source>
</reference>
<name>Q6YZ29_ORYSJ</name>
<dbReference type="Proteomes" id="UP000000763">
    <property type="component" value="Chromosome 8"/>
</dbReference>